<proteinExistence type="predicted"/>
<evidence type="ECO:0000313" key="3">
    <source>
        <dbReference type="Proteomes" id="UP000242913"/>
    </source>
</evidence>
<organism evidence="2 3">
    <name type="scientific">Onchocerca flexuosa</name>
    <dbReference type="NCBI Taxonomy" id="387005"/>
    <lineage>
        <taxon>Eukaryota</taxon>
        <taxon>Metazoa</taxon>
        <taxon>Ecdysozoa</taxon>
        <taxon>Nematoda</taxon>
        <taxon>Chromadorea</taxon>
        <taxon>Rhabditida</taxon>
        <taxon>Spirurina</taxon>
        <taxon>Spiruromorpha</taxon>
        <taxon>Filarioidea</taxon>
        <taxon>Onchocercidae</taxon>
        <taxon>Onchocerca</taxon>
    </lineage>
</organism>
<dbReference type="OrthoDB" id="5820420at2759"/>
<keyword evidence="1" id="KW-0732">Signal</keyword>
<keyword evidence="3" id="KW-1185">Reference proteome</keyword>
<feature type="chain" id="PRO_5013099416" evidence="1">
    <location>
        <begin position="27"/>
        <end position="134"/>
    </location>
</feature>
<feature type="signal peptide" evidence="1">
    <location>
        <begin position="1"/>
        <end position="26"/>
    </location>
</feature>
<name>A0A238BU69_9BILA</name>
<sequence>MTTIYLFVGTLLLPALLVCNVPMDRAERLDRDLEQFTSAINGALRLRYGKRSYDSDMVGKTVRSQEVGDRSFEPSYDHFYIPIEEQKQLPLVARVIASLNGAERLRYANHFGENLNYKTFSQKTFCIICKRKMR</sequence>
<dbReference type="EMBL" id="KZ270011">
    <property type="protein sequence ID" value="OZC08230.1"/>
    <property type="molecule type" value="Genomic_DNA"/>
</dbReference>
<accession>A0A238BU69</accession>
<dbReference type="Proteomes" id="UP000242913">
    <property type="component" value="Unassembled WGS sequence"/>
</dbReference>
<evidence type="ECO:0000313" key="2">
    <source>
        <dbReference type="EMBL" id="OZC08230.1"/>
    </source>
</evidence>
<reference evidence="2 3" key="1">
    <citation type="submission" date="2015-12" db="EMBL/GenBank/DDBJ databases">
        <title>Draft genome of the nematode, Onchocerca flexuosa.</title>
        <authorList>
            <person name="Mitreva M."/>
        </authorList>
    </citation>
    <scope>NUCLEOTIDE SEQUENCE [LARGE SCALE GENOMIC DNA]</scope>
    <source>
        <strain evidence="2">Red Deer</strain>
    </source>
</reference>
<protein>
    <submittedName>
        <fullName evidence="2">Uncharacterized protein</fullName>
    </submittedName>
</protein>
<evidence type="ECO:0000256" key="1">
    <source>
        <dbReference type="SAM" id="SignalP"/>
    </source>
</evidence>
<dbReference type="AlphaFoldDB" id="A0A238BU69"/>
<gene>
    <name evidence="2" type="ORF">X798_04709</name>
</gene>